<accession>A0AAU9VTV9</accession>
<dbReference type="CDD" id="cd01099">
    <property type="entry name" value="PAN_AP_HGF"/>
    <property type="match status" value="1"/>
</dbReference>
<dbReference type="Gene3D" id="3.50.4.10">
    <property type="entry name" value="Hepatocyte Growth Factor"/>
    <property type="match status" value="1"/>
</dbReference>
<feature type="domain" description="Apple" evidence="1">
    <location>
        <begin position="164"/>
        <end position="240"/>
    </location>
</feature>
<dbReference type="InterPro" id="IPR003609">
    <property type="entry name" value="Pan_app"/>
</dbReference>
<name>A0AAU9VTV9_9CNID</name>
<dbReference type="Proteomes" id="UP001159428">
    <property type="component" value="Unassembled WGS sequence"/>
</dbReference>
<dbReference type="EMBL" id="CALNXJ010000002">
    <property type="protein sequence ID" value="CAH3034424.1"/>
    <property type="molecule type" value="Genomic_DNA"/>
</dbReference>
<organism evidence="2 3">
    <name type="scientific">Pocillopora meandrina</name>
    <dbReference type="NCBI Taxonomy" id="46732"/>
    <lineage>
        <taxon>Eukaryota</taxon>
        <taxon>Metazoa</taxon>
        <taxon>Cnidaria</taxon>
        <taxon>Anthozoa</taxon>
        <taxon>Hexacorallia</taxon>
        <taxon>Scleractinia</taxon>
        <taxon>Astrocoeniina</taxon>
        <taxon>Pocilloporidae</taxon>
        <taxon>Pocillopora</taxon>
    </lineage>
</organism>
<dbReference type="Pfam" id="PF00024">
    <property type="entry name" value="PAN_1"/>
    <property type="match status" value="1"/>
</dbReference>
<sequence length="270" mass="30913">MGFTQIRFYYFKKIVGRVLLIMTNRNAEGENAVRFFTDSDSDVRPRACNSFTRLPDDNSTLAQKCEKWGYFALNSWGHSRYSNEKHVVFVLSRAWDKEKNSDGTIQRIIFEIILNPCLSPKIKVLVVVPVFRARFCTSNAITALFYIVVQPTAVFGDHAKSLVCRDNREEHGFALVGHDYRSESAHHFGHCFFECSSEEKCQSVTYLWDQKECRLNKETKKSRPEDFIDNAAATYMENNFRAKKGSKSLVPGYSCQDILTSGDAEGDGEY</sequence>
<keyword evidence="3" id="KW-1185">Reference proteome</keyword>
<evidence type="ECO:0000259" key="1">
    <source>
        <dbReference type="PROSITE" id="PS50948"/>
    </source>
</evidence>
<gene>
    <name evidence="2" type="ORF">PMEA_00010695</name>
</gene>
<dbReference type="SUPFAM" id="SSF57414">
    <property type="entry name" value="Hairpin loop containing domain-like"/>
    <property type="match status" value="1"/>
</dbReference>
<dbReference type="PROSITE" id="PS50948">
    <property type="entry name" value="PAN"/>
    <property type="match status" value="1"/>
</dbReference>
<evidence type="ECO:0000313" key="3">
    <source>
        <dbReference type="Proteomes" id="UP001159428"/>
    </source>
</evidence>
<reference evidence="2 3" key="1">
    <citation type="submission" date="2022-05" db="EMBL/GenBank/DDBJ databases">
        <authorList>
            <consortium name="Genoscope - CEA"/>
            <person name="William W."/>
        </authorList>
    </citation>
    <scope>NUCLEOTIDE SEQUENCE [LARGE SCALE GENOMIC DNA]</scope>
</reference>
<proteinExistence type="predicted"/>
<evidence type="ECO:0000313" key="2">
    <source>
        <dbReference type="EMBL" id="CAH3034424.1"/>
    </source>
</evidence>
<protein>
    <recommendedName>
        <fullName evidence="1">Apple domain-containing protein</fullName>
    </recommendedName>
</protein>
<comment type="caution">
    <text evidence="2">The sequence shown here is derived from an EMBL/GenBank/DDBJ whole genome shotgun (WGS) entry which is preliminary data.</text>
</comment>
<dbReference type="AlphaFoldDB" id="A0AAU9VTV9"/>